<proteinExistence type="predicted"/>
<accession>A0A8S5V4V7</accession>
<organism evidence="1">
    <name type="scientific">Siphoviridae sp. ct87j35</name>
    <dbReference type="NCBI Taxonomy" id="2825356"/>
    <lineage>
        <taxon>Viruses</taxon>
        <taxon>Duplodnaviria</taxon>
        <taxon>Heunggongvirae</taxon>
        <taxon>Uroviricota</taxon>
        <taxon>Caudoviricetes</taxon>
    </lineage>
</organism>
<evidence type="ECO:0000313" key="1">
    <source>
        <dbReference type="EMBL" id="DAG01647.1"/>
    </source>
</evidence>
<protein>
    <submittedName>
        <fullName evidence="1">Uncharacterized protein</fullName>
    </submittedName>
</protein>
<reference evidence="1" key="1">
    <citation type="journal article" date="2021" name="Proc. Natl. Acad. Sci. U.S.A.">
        <title>A Catalog of Tens of Thousands of Viruses from Human Metagenomes Reveals Hidden Associations with Chronic Diseases.</title>
        <authorList>
            <person name="Tisza M.J."/>
            <person name="Buck C.B."/>
        </authorList>
    </citation>
    <scope>NUCLEOTIDE SEQUENCE</scope>
    <source>
        <strain evidence="1">Ct87j35</strain>
    </source>
</reference>
<name>A0A8S5V4V7_9CAUD</name>
<sequence length="171" mass="19495">MVRSHLTTKFMMGAVNKEAKAFIKRYNSENEDKFKGNFTLYITLGVIDRKGLPDIDDVLTLIKLGNSGVDDTQAELKLQNALESEEYKERGLVGIFCDLCKDLLCIDLVLCDEVAQTVVGLEDSILDRQRARQKMRDELNSFNKQIKDTLNSIKSLGQKEQTEEKEEQTQE</sequence>
<dbReference type="EMBL" id="BK016196">
    <property type="protein sequence ID" value="DAG01647.1"/>
    <property type="molecule type" value="Genomic_DNA"/>
</dbReference>